<dbReference type="PANTHER" id="PTHR47074:SF73">
    <property type="entry name" value="OS04G0448401 PROTEIN"/>
    <property type="match status" value="1"/>
</dbReference>
<dbReference type="InterPro" id="IPR026960">
    <property type="entry name" value="RVT-Znf"/>
</dbReference>
<reference evidence="4" key="1">
    <citation type="journal article" date="2005" name="Genome Res.">
        <title>Sequence, annotation, and analysis of synteny between rice chromosome 3 and diverged grass species.</title>
        <authorList>
            <consortium name="Rice Chromosome 3 Sequencing Consortium"/>
            <person name="Buell C.R."/>
            <person name="Yuan Q."/>
            <person name="Ouyang S."/>
            <person name="Liu J."/>
            <person name="Zhu W."/>
            <person name="Wang A."/>
            <person name="Maiti R."/>
            <person name="Haas B."/>
            <person name="Wortman J."/>
            <person name="Pertea M."/>
            <person name="Jones K.M."/>
            <person name="Kim M."/>
            <person name="Overton L."/>
            <person name="Tsitrin T."/>
            <person name="Fadrosh D."/>
            <person name="Bera J."/>
            <person name="Weaver B."/>
            <person name="Jin S."/>
            <person name="Johri S."/>
            <person name="Reardon M."/>
            <person name="Webb K."/>
            <person name="Hill J."/>
            <person name="Moffat K."/>
            <person name="Tallon L."/>
            <person name="Van Aken S."/>
            <person name="Lewis M."/>
            <person name="Utterback T."/>
            <person name="Feldblyum T."/>
            <person name="Zismann V."/>
            <person name="Iobst S."/>
            <person name="Hsiao J."/>
            <person name="de Vazeille A.R."/>
            <person name="Salzberg S.L."/>
            <person name="White O."/>
            <person name="Fraser C."/>
            <person name="Yu Y."/>
            <person name="Kim H."/>
            <person name="Rambo T."/>
            <person name="Currie J."/>
            <person name="Collura K."/>
            <person name="Kernodle-Thompson S."/>
            <person name="Wei F."/>
            <person name="Kudrna K."/>
            <person name="Ammiraju J.S."/>
            <person name="Luo M."/>
            <person name="Goicoechea J.L."/>
            <person name="Wing R.A."/>
            <person name="Henry D."/>
            <person name="Oates R."/>
            <person name="Palmer M."/>
            <person name="Pries G."/>
            <person name="Saski C."/>
            <person name="Simmons J."/>
            <person name="Soderlund C."/>
            <person name="Nelson W."/>
            <person name="de la Bastide M."/>
            <person name="Spiegel L."/>
            <person name="Nascimento L."/>
            <person name="Huang E."/>
            <person name="Preston R."/>
            <person name="Zutavern T."/>
            <person name="Palmer L."/>
            <person name="O'Shaughnessy A."/>
            <person name="Dike S."/>
            <person name="McCombie W.R."/>
            <person name="Minx P."/>
            <person name="Cordum H."/>
            <person name="Wilson R."/>
            <person name="Jin W."/>
            <person name="Lee H.R."/>
            <person name="Jiang J."/>
            <person name="Jackson S."/>
        </authorList>
    </citation>
    <scope>NUCLEOTIDE SEQUENCE [LARGE SCALE GENOMIC DNA]</scope>
</reference>
<feature type="compositionally biased region" description="Low complexity" evidence="1">
    <location>
        <begin position="469"/>
        <end position="485"/>
    </location>
</feature>
<reference evidence="4" key="2">
    <citation type="submission" date="2006-06" db="EMBL/GenBank/DDBJ databases">
        <authorList>
            <person name="Buell R."/>
            <person name="Wing R.A."/>
            <person name="McCombie W.A."/>
            <person name="Ouyang S."/>
        </authorList>
    </citation>
    <scope>NUCLEOTIDE SEQUENCE</scope>
</reference>
<dbReference type="CDD" id="cd06222">
    <property type="entry name" value="RNase_H_like"/>
    <property type="match status" value="1"/>
</dbReference>
<dbReference type="Gene3D" id="1.25.40.20">
    <property type="entry name" value="Ankyrin repeat-containing domain"/>
    <property type="match status" value="1"/>
</dbReference>
<dbReference type="InterPro" id="IPR002156">
    <property type="entry name" value="RNaseH_domain"/>
</dbReference>
<gene>
    <name evidence="4" type="ordered locus">LOC_Os03g48904</name>
</gene>
<feature type="region of interest" description="Disordered" evidence="1">
    <location>
        <begin position="328"/>
        <end position="372"/>
    </location>
</feature>
<dbReference type="GO" id="GO:0004523">
    <property type="term" value="F:RNA-DNA hybrid ribonuclease activity"/>
    <property type="evidence" value="ECO:0007669"/>
    <property type="project" value="InterPro"/>
</dbReference>
<evidence type="ECO:0000256" key="1">
    <source>
        <dbReference type="SAM" id="MobiDB-lite"/>
    </source>
</evidence>
<dbReference type="Pfam" id="PF13456">
    <property type="entry name" value="RVT_3"/>
    <property type="match status" value="1"/>
</dbReference>
<feature type="compositionally biased region" description="Pro residues" evidence="1">
    <location>
        <begin position="410"/>
        <end position="423"/>
    </location>
</feature>
<feature type="domain" description="RNase H type-1" evidence="2">
    <location>
        <begin position="654"/>
        <end position="715"/>
    </location>
</feature>
<feature type="region of interest" description="Disordered" evidence="1">
    <location>
        <begin position="394"/>
        <end position="526"/>
    </location>
</feature>
<feature type="compositionally biased region" description="Polar residues" evidence="1">
    <location>
        <begin position="441"/>
        <end position="453"/>
    </location>
</feature>
<organism evidence="4">
    <name type="scientific">Oryza sativa subsp. japonica</name>
    <name type="common">Rice</name>
    <dbReference type="NCBI Taxonomy" id="39947"/>
    <lineage>
        <taxon>Eukaryota</taxon>
        <taxon>Viridiplantae</taxon>
        <taxon>Streptophyta</taxon>
        <taxon>Embryophyta</taxon>
        <taxon>Tracheophyta</taxon>
        <taxon>Spermatophyta</taxon>
        <taxon>Magnoliopsida</taxon>
        <taxon>Liliopsida</taxon>
        <taxon>Poales</taxon>
        <taxon>Poaceae</taxon>
        <taxon>BOP clade</taxon>
        <taxon>Oryzoideae</taxon>
        <taxon>Oryzeae</taxon>
        <taxon>Oryzinae</taxon>
        <taxon>Oryza</taxon>
        <taxon>Oryza sativa</taxon>
    </lineage>
</organism>
<accession>Q10ES2</accession>
<dbReference type="Pfam" id="PF13966">
    <property type="entry name" value="zf-RVT"/>
    <property type="match status" value="1"/>
</dbReference>
<feature type="domain" description="Reverse transcriptase zinc-binding" evidence="3">
    <location>
        <begin position="203"/>
        <end position="272"/>
    </location>
</feature>
<dbReference type="EMBL" id="DP000009">
    <property type="protein sequence ID" value="ABF98340.1"/>
    <property type="molecule type" value="Genomic_DNA"/>
</dbReference>
<dbReference type="InterPro" id="IPR052929">
    <property type="entry name" value="RNase_H-like_EbsB-rel"/>
</dbReference>
<dbReference type="GO" id="GO:0003676">
    <property type="term" value="F:nucleic acid binding"/>
    <property type="evidence" value="ECO:0007669"/>
    <property type="project" value="InterPro"/>
</dbReference>
<feature type="compositionally biased region" description="Low complexity" evidence="1">
    <location>
        <begin position="492"/>
        <end position="506"/>
    </location>
</feature>
<evidence type="ECO:0000313" key="4">
    <source>
        <dbReference type="EMBL" id="ABF98340.1"/>
    </source>
</evidence>
<dbReference type="InterPro" id="IPR036770">
    <property type="entry name" value="Ankyrin_rpt-contain_sf"/>
</dbReference>
<dbReference type="AlphaFoldDB" id="Q10ES2"/>
<name>Q10ES2_ORYSJ</name>
<proteinExistence type="predicted"/>
<dbReference type="SUPFAM" id="SSF48403">
    <property type="entry name" value="Ankyrin repeat"/>
    <property type="match status" value="1"/>
</dbReference>
<evidence type="ECO:0000259" key="2">
    <source>
        <dbReference type="Pfam" id="PF13456"/>
    </source>
</evidence>
<dbReference type="InterPro" id="IPR044730">
    <property type="entry name" value="RNase_H-like_dom_plant"/>
</dbReference>
<protein>
    <submittedName>
        <fullName evidence="4">Expressed protein</fullName>
    </submittedName>
</protein>
<dbReference type="PANTHER" id="PTHR47074">
    <property type="entry name" value="BNAC02G40300D PROTEIN"/>
    <property type="match status" value="1"/>
</dbReference>
<sequence>MAFVQELMDRDPLLVFGEGEYGVTDMFYAAARGGNAEVFKLLLDHAMSPRAVHAAARGGNVEMLRELIERRSDVSEYLDFRGSTVLHAVAGRDFFLENTAPQPDYTGEKIEVGQIQRYSILTNKYLLHSWLGQKVQCMQRHRHEGPTAPVLSRFNRKPAGSADLYWFIYIDSLFCKQNRGTGSALPTPPESAYGRGLPSGWQDNQKVWKSLWKIVAPGKMKINLWRAVHDCLPTGFQLRKRHIKALDGCFFCGRDDQVEHIFIQCHFAVAVWQDVKEKYGMKLCRRELGNMRQIFLNDSHETEEELTIVVGPARPDWVFTYRTPPANPRLTHRCSTTTQPLPTCGTPAPAPPAGQPSSAEDRATPTGISSSHQGHLLLCRPCLSHRTGLLHRTRLSHRSGLPPLAAPLAPSRPPSPPPAPLAPSRPLLPSAVPLCTKPVSDPSSVLSRTGQMQPSATSSASRPRPPPTTTTAAAANGHLAASQPQPHRRRPAATATVATSSASLPAPREPQCHSRQCRRPATVLSPPTSRCCHHRYEICAVATVAVAPCSRAVVADDVAASSAVPPPPRVCSATAGYRYPKYSPRCYYLAHWEARNNAKNNNESIHPKRVAQKFFAYVDMIVQHCYKAQAAPRGDSSPSIPRWTPPPVGTVMINCDAALFQSSCQMGIGFLIRDHDGRCLLALNERVQNVTQPELAEAVAIRRALSLAKEEGYQKHIH</sequence>
<evidence type="ECO:0000259" key="3">
    <source>
        <dbReference type="Pfam" id="PF13966"/>
    </source>
</evidence>